<name>A0A2T1KD40_9GAMM</name>
<sequence length="301" mass="33366">MVRLLILCALLSVGVYSYSASLISAGRQIFEAIPFPKAARAVFEQVHELIEPTKIKFPETRLKDALRSSLREGVSAVASAGSTRALANATPETHELSINTNVDNPDIKIMNIGPKYRDGIELTPGDYDILVEKNGYRSSRFWVEIEDSKTKGSKVALDVVLDPLGLPGCTDKLIIGNHAGAFYGDGGNIVQYQVMFENVDMNDLYQSYANTAKATEYYYVYDTVVFSDYVEFHIASPTSLSKSDITENLTINVDMDRFIVNKVIFEQQGSNVLFTTQMFMPPGVAITDVDKGFICENVFTF</sequence>
<evidence type="ECO:0000313" key="2">
    <source>
        <dbReference type="Proteomes" id="UP000238385"/>
    </source>
</evidence>
<organism evidence="1 2">
    <name type="scientific">Marinobacter halophilus</name>
    <dbReference type="NCBI Taxonomy" id="1323740"/>
    <lineage>
        <taxon>Bacteria</taxon>
        <taxon>Pseudomonadati</taxon>
        <taxon>Pseudomonadota</taxon>
        <taxon>Gammaproteobacteria</taxon>
        <taxon>Pseudomonadales</taxon>
        <taxon>Marinobacteraceae</taxon>
        <taxon>Marinobacter</taxon>
    </lineage>
</organism>
<gene>
    <name evidence="1" type="ORF">C7H08_11740</name>
</gene>
<comment type="caution">
    <text evidence="1">The sequence shown here is derived from an EMBL/GenBank/DDBJ whole genome shotgun (WGS) entry which is preliminary data.</text>
</comment>
<evidence type="ECO:0000313" key="1">
    <source>
        <dbReference type="EMBL" id="PSF08059.1"/>
    </source>
</evidence>
<dbReference type="RefSeq" id="WP_188445164.1">
    <property type="nucleotide sequence ID" value="NZ_BMFE01000001.1"/>
</dbReference>
<reference evidence="1 2" key="1">
    <citation type="submission" date="2018-03" db="EMBL/GenBank/DDBJ databases">
        <title>Marinobacter brunus sp. nov., a marine bacterium of Gamma-proteobacteria isolated from the surface seawater of the South China Sea.</title>
        <authorList>
            <person name="Cheng H."/>
            <person name="Wu Y.-H."/>
            <person name="Xamxidin M."/>
            <person name="Xu X.-W."/>
        </authorList>
    </citation>
    <scope>NUCLEOTIDE SEQUENCE [LARGE SCALE GENOMIC DNA]</scope>
    <source>
        <strain evidence="1 2">JCM 30472</strain>
    </source>
</reference>
<dbReference type="Proteomes" id="UP000238385">
    <property type="component" value="Unassembled WGS sequence"/>
</dbReference>
<evidence type="ECO:0008006" key="3">
    <source>
        <dbReference type="Google" id="ProtNLM"/>
    </source>
</evidence>
<proteinExistence type="predicted"/>
<protein>
    <recommendedName>
        <fullName evidence="3">PEGA domain-containing protein</fullName>
    </recommendedName>
</protein>
<dbReference type="EMBL" id="PXNN01000013">
    <property type="protein sequence ID" value="PSF08059.1"/>
    <property type="molecule type" value="Genomic_DNA"/>
</dbReference>
<keyword evidence="2" id="KW-1185">Reference proteome</keyword>
<accession>A0A2T1KD40</accession>
<dbReference type="AlphaFoldDB" id="A0A2T1KD40"/>